<accession>A0A1H3PH22</accession>
<dbReference type="GO" id="GO:0016853">
    <property type="term" value="F:isomerase activity"/>
    <property type="evidence" value="ECO:0007669"/>
    <property type="project" value="UniProtKB-KW"/>
</dbReference>
<dbReference type="AlphaFoldDB" id="A0A1H3PH22"/>
<dbReference type="CDD" id="cd03025">
    <property type="entry name" value="DsbA_FrnE_like"/>
    <property type="match status" value="1"/>
</dbReference>
<reference evidence="4" key="1">
    <citation type="submission" date="2016-10" db="EMBL/GenBank/DDBJ databases">
        <authorList>
            <person name="Varghese N."/>
            <person name="Submissions S."/>
        </authorList>
    </citation>
    <scope>NUCLEOTIDE SEQUENCE [LARGE SCALE GENOMIC DNA]</scope>
    <source>
        <strain evidence="4">SP</strain>
    </source>
</reference>
<dbReference type="PANTHER" id="PTHR13887:SF47">
    <property type="entry name" value="CLPXP ADAPTER PROTEIN SPXH"/>
    <property type="match status" value="1"/>
</dbReference>
<sequence length="310" mass="35491">MSQKEEIYVCDDELGYCCPQEPASFYVNDRKKKPLEIYMFIDPLCPECWALEPIVKKLQMEYSPYFTLKTVLGNELKSINKMCMCGSKREALLKQLATIFNETANRTGMPCDGDVWYEHSFTTPYLSLIAIKAAELQGKVIGAKFLRKLREAFFLYKKNIASEEVLIECARNTAGMDVGEFQTDLHSQSATKAFHADVKTAKEMDVTSVPTLVFFNDDVEEPGLKVSGLYDYHIYVNIMKDMLGEEMEKCSSISVESFLRFYSVVAAKEISVVFDLTMGEVEKKMKTLQIRQKVERLPVKYGTLWRYLGD</sequence>
<keyword evidence="4" id="KW-1185">Reference proteome</keyword>
<dbReference type="InterPro" id="IPR036249">
    <property type="entry name" value="Thioredoxin-like_sf"/>
</dbReference>
<organism evidence="3 4">
    <name type="scientific">Evansella caseinilytica</name>
    <dbReference type="NCBI Taxonomy" id="1503961"/>
    <lineage>
        <taxon>Bacteria</taxon>
        <taxon>Bacillati</taxon>
        <taxon>Bacillota</taxon>
        <taxon>Bacilli</taxon>
        <taxon>Bacillales</taxon>
        <taxon>Bacillaceae</taxon>
        <taxon>Evansella</taxon>
    </lineage>
</organism>
<comment type="function">
    <text evidence="2">Adapter protein required for efficient degradation of Spx by ClpXP under non-stress conditions. Interaction with Spx stabilizes Spx and exposes the C-terminus of Spx for recognition and proteolysis by ClpXP.</text>
</comment>
<keyword evidence="1 2" id="KW-0963">Cytoplasm</keyword>
<evidence type="ECO:0000313" key="4">
    <source>
        <dbReference type="Proteomes" id="UP000198935"/>
    </source>
</evidence>
<name>A0A1H3PH22_9BACI</name>
<dbReference type="GO" id="GO:0005737">
    <property type="term" value="C:cytoplasm"/>
    <property type="evidence" value="ECO:0007669"/>
    <property type="project" value="UniProtKB-SubCell"/>
</dbReference>
<evidence type="ECO:0000313" key="3">
    <source>
        <dbReference type="EMBL" id="SDZ00361.1"/>
    </source>
</evidence>
<dbReference type="InterPro" id="IPR046404">
    <property type="entry name" value="Adapter_SpxH"/>
</dbReference>
<dbReference type="SUPFAM" id="SSF52833">
    <property type="entry name" value="Thioredoxin-like"/>
    <property type="match status" value="1"/>
</dbReference>
<comment type="subunit">
    <text evidence="2">Interacts with Spx.</text>
</comment>
<dbReference type="PANTHER" id="PTHR13887">
    <property type="entry name" value="GLUTATHIONE S-TRANSFERASE KAPPA"/>
    <property type="match status" value="1"/>
</dbReference>
<comment type="similarity">
    <text evidence="2">Belongs to the SpxH family.</text>
</comment>
<keyword evidence="3" id="KW-0413">Isomerase</keyword>
<evidence type="ECO:0000256" key="1">
    <source>
        <dbReference type="ARBA" id="ARBA00022490"/>
    </source>
</evidence>
<evidence type="ECO:0000256" key="2">
    <source>
        <dbReference type="HAMAP-Rule" id="MF_02245"/>
    </source>
</evidence>
<protein>
    <recommendedName>
        <fullName evidence="2">ClpXP adapter protein SpxH</fullName>
    </recommendedName>
</protein>
<dbReference type="Proteomes" id="UP000198935">
    <property type="component" value="Unassembled WGS sequence"/>
</dbReference>
<comment type="subcellular location">
    <subcellularLocation>
        <location evidence="2">Cytoplasm</location>
    </subcellularLocation>
</comment>
<dbReference type="HAMAP" id="MF_02245">
    <property type="entry name" value="Adapter_SpxH"/>
    <property type="match status" value="1"/>
</dbReference>
<dbReference type="Pfam" id="PF13743">
    <property type="entry name" value="Thioredoxin_5"/>
    <property type="match status" value="1"/>
</dbReference>
<dbReference type="EMBL" id="FNPI01000005">
    <property type="protein sequence ID" value="SDZ00361.1"/>
    <property type="molecule type" value="Genomic_DNA"/>
</dbReference>
<gene>
    <name evidence="2" type="primary">spxH</name>
    <name evidence="3" type="ORF">SAMN05421736_10547</name>
</gene>
<dbReference type="Gene3D" id="3.40.30.10">
    <property type="entry name" value="Glutaredoxin"/>
    <property type="match status" value="1"/>
</dbReference>
<dbReference type="STRING" id="1503961.SAMN05421736_10547"/>
<proteinExistence type="inferred from homology"/>
<dbReference type="OrthoDB" id="9813770at2"/>